<name>A0A4Y2WI86_ARAVE</name>
<evidence type="ECO:0000313" key="2">
    <source>
        <dbReference type="Proteomes" id="UP000499080"/>
    </source>
</evidence>
<comment type="caution">
    <text evidence="1">The sequence shown here is derived from an EMBL/GenBank/DDBJ whole genome shotgun (WGS) entry which is preliminary data.</text>
</comment>
<accession>A0A4Y2WI86</accession>
<dbReference type="Proteomes" id="UP000499080">
    <property type="component" value="Unassembled WGS sequence"/>
</dbReference>
<sequence length="106" mass="12725">MPDIKVPFRDFRFTSVDFRLFCPRCCFFLDWHQVEGIAWLFRRCLMEVLMDGREYSTRWYCWVLGIAWFFVMEIGKSELVSVVISSCICEDLVNIKNLFYKAIGNR</sequence>
<evidence type="ECO:0000313" key="1">
    <source>
        <dbReference type="EMBL" id="GBO36294.1"/>
    </source>
</evidence>
<dbReference type="EMBL" id="BGPR01060436">
    <property type="protein sequence ID" value="GBO36294.1"/>
    <property type="molecule type" value="Genomic_DNA"/>
</dbReference>
<organism evidence="1 2">
    <name type="scientific">Araneus ventricosus</name>
    <name type="common">Orbweaver spider</name>
    <name type="synonym">Epeira ventricosa</name>
    <dbReference type="NCBI Taxonomy" id="182803"/>
    <lineage>
        <taxon>Eukaryota</taxon>
        <taxon>Metazoa</taxon>
        <taxon>Ecdysozoa</taxon>
        <taxon>Arthropoda</taxon>
        <taxon>Chelicerata</taxon>
        <taxon>Arachnida</taxon>
        <taxon>Araneae</taxon>
        <taxon>Araneomorphae</taxon>
        <taxon>Entelegynae</taxon>
        <taxon>Araneoidea</taxon>
        <taxon>Araneidae</taxon>
        <taxon>Araneus</taxon>
    </lineage>
</organism>
<keyword evidence="2" id="KW-1185">Reference proteome</keyword>
<dbReference type="AlphaFoldDB" id="A0A4Y2WI86"/>
<proteinExistence type="predicted"/>
<protein>
    <submittedName>
        <fullName evidence="1">Uncharacterized protein</fullName>
    </submittedName>
</protein>
<gene>
    <name evidence="1" type="ORF">AVEN_96323_1</name>
</gene>
<reference evidence="1 2" key="1">
    <citation type="journal article" date="2019" name="Sci. Rep.">
        <title>Orb-weaving spider Araneus ventricosus genome elucidates the spidroin gene catalogue.</title>
        <authorList>
            <person name="Kono N."/>
            <person name="Nakamura H."/>
            <person name="Ohtoshi R."/>
            <person name="Moran D.A.P."/>
            <person name="Shinohara A."/>
            <person name="Yoshida Y."/>
            <person name="Fujiwara M."/>
            <person name="Mori M."/>
            <person name="Tomita M."/>
            <person name="Arakawa K."/>
        </authorList>
    </citation>
    <scope>NUCLEOTIDE SEQUENCE [LARGE SCALE GENOMIC DNA]</scope>
</reference>